<dbReference type="GO" id="GO:0055085">
    <property type="term" value="P:transmembrane transport"/>
    <property type="evidence" value="ECO:0007669"/>
    <property type="project" value="InterPro"/>
</dbReference>
<comment type="similarity">
    <text evidence="7">Belongs to the binding-protein-dependent transport system permease family.</text>
</comment>
<feature type="transmembrane region" description="Helical" evidence="7">
    <location>
        <begin position="137"/>
        <end position="158"/>
    </location>
</feature>
<evidence type="ECO:0000313" key="9">
    <source>
        <dbReference type="EMBL" id="GBG07566.1"/>
    </source>
</evidence>
<comment type="subcellular location">
    <subcellularLocation>
        <location evidence="1 7">Cell membrane</location>
        <topology evidence="1 7">Multi-pass membrane protein</topology>
    </subcellularLocation>
</comment>
<evidence type="ECO:0000256" key="7">
    <source>
        <dbReference type="RuleBase" id="RU363032"/>
    </source>
</evidence>
<dbReference type="PANTHER" id="PTHR43744">
    <property type="entry name" value="ABC TRANSPORTER PERMEASE PROTEIN MG189-RELATED-RELATED"/>
    <property type="match status" value="1"/>
</dbReference>
<name>A0A2R5ELM6_9BACL</name>
<keyword evidence="5 7" id="KW-1133">Transmembrane helix</keyword>
<dbReference type="Pfam" id="PF00528">
    <property type="entry name" value="BPD_transp_1"/>
    <property type="match status" value="1"/>
</dbReference>
<evidence type="ECO:0000256" key="6">
    <source>
        <dbReference type="ARBA" id="ARBA00023136"/>
    </source>
</evidence>
<dbReference type="GO" id="GO:0005886">
    <property type="term" value="C:plasma membrane"/>
    <property type="evidence" value="ECO:0007669"/>
    <property type="project" value="UniProtKB-SubCell"/>
</dbReference>
<protein>
    <recommendedName>
        <fullName evidence="8">ABC transmembrane type-1 domain-containing protein</fullName>
    </recommendedName>
</protein>
<dbReference type="PROSITE" id="PS50928">
    <property type="entry name" value="ABC_TM1"/>
    <property type="match status" value="1"/>
</dbReference>
<gene>
    <name evidence="9" type="ORF">PAT3040_02119</name>
</gene>
<evidence type="ECO:0000256" key="4">
    <source>
        <dbReference type="ARBA" id="ARBA00022692"/>
    </source>
</evidence>
<evidence type="ECO:0000256" key="5">
    <source>
        <dbReference type="ARBA" id="ARBA00022989"/>
    </source>
</evidence>
<dbReference type="AlphaFoldDB" id="A0A2R5ELM6"/>
<organism evidence="9 10">
    <name type="scientific">Paenibacillus agaridevorans</name>
    <dbReference type="NCBI Taxonomy" id="171404"/>
    <lineage>
        <taxon>Bacteria</taxon>
        <taxon>Bacillati</taxon>
        <taxon>Bacillota</taxon>
        <taxon>Bacilli</taxon>
        <taxon>Bacillales</taxon>
        <taxon>Paenibacillaceae</taxon>
        <taxon>Paenibacillus</taxon>
    </lineage>
</organism>
<evidence type="ECO:0000256" key="2">
    <source>
        <dbReference type="ARBA" id="ARBA00022448"/>
    </source>
</evidence>
<feature type="transmembrane region" description="Helical" evidence="7">
    <location>
        <begin position="253"/>
        <end position="273"/>
    </location>
</feature>
<feature type="transmembrane region" description="Helical" evidence="7">
    <location>
        <begin position="108"/>
        <end position="131"/>
    </location>
</feature>
<dbReference type="Proteomes" id="UP000245202">
    <property type="component" value="Unassembled WGS sequence"/>
</dbReference>
<keyword evidence="4 7" id="KW-0812">Transmembrane</keyword>
<dbReference type="SUPFAM" id="SSF161098">
    <property type="entry name" value="MetI-like"/>
    <property type="match status" value="1"/>
</dbReference>
<dbReference type="InterPro" id="IPR035906">
    <property type="entry name" value="MetI-like_sf"/>
</dbReference>
<accession>A0A2R5ELM6</accession>
<keyword evidence="6 7" id="KW-0472">Membrane</keyword>
<keyword evidence="2 7" id="KW-0813">Transport</keyword>
<evidence type="ECO:0000256" key="1">
    <source>
        <dbReference type="ARBA" id="ARBA00004651"/>
    </source>
</evidence>
<feature type="transmembrane region" description="Helical" evidence="7">
    <location>
        <begin position="12"/>
        <end position="32"/>
    </location>
</feature>
<evidence type="ECO:0000313" key="10">
    <source>
        <dbReference type="Proteomes" id="UP000245202"/>
    </source>
</evidence>
<dbReference type="InterPro" id="IPR000515">
    <property type="entry name" value="MetI-like"/>
</dbReference>
<evidence type="ECO:0000259" key="8">
    <source>
        <dbReference type="PROSITE" id="PS50928"/>
    </source>
</evidence>
<dbReference type="RefSeq" id="WP_108992600.1">
    <property type="nucleotide sequence ID" value="NZ_BDQX01000098.1"/>
</dbReference>
<reference evidence="9 10" key="1">
    <citation type="submission" date="2017-08" db="EMBL/GenBank/DDBJ databases">
        <title>Substantial Increase in Enzyme Production by Combined Drug-Resistance Mutations in Paenibacillus agaridevorans.</title>
        <authorList>
            <person name="Tanaka Y."/>
            <person name="Funane K."/>
            <person name="Hosaka T."/>
            <person name="Shiwa Y."/>
            <person name="Fujita N."/>
            <person name="Miyazaki T."/>
            <person name="Yoshikawa H."/>
            <person name="Murakami K."/>
            <person name="Kasahara K."/>
            <person name="Inaoka T."/>
            <person name="Hiraga Y."/>
            <person name="Ochi K."/>
        </authorList>
    </citation>
    <scope>NUCLEOTIDE SEQUENCE [LARGE SCALE GENOMIC DNA]</scope>
    <source>
        <strain evidence="9 10">T-3040</strain>
    </source>
</reference>
<feature type="transmembrane region" description="Helical" evidence="7">
    <location>
        <begin position="75"/>
        <end position="96"/>
    </location>
</feature>
<comment type="caution">
    <text evidence="9">The sequence shown here is derived from an EMBL/GenBank/DDBJ whole genome shotgun (WGS) entry which is preliminary data.</text>
</comment>
<feature type="domain" description="ABC transmembrane type-1" evidence="8">
    <location>
        <begin position="71"/>
        <end position="273"/>
    </location>
</feature>
<feature type="transmembrane region" description="Helical" evidence="7">
    <location>
        <begin position="179"/>
        <end position="204"/>
    </location>
</feature>
<dbReference type="EMBL" id="BDQX01000098">
    <property type="protein sequence ID" value="GBG07566.1"/>
    <property type="molecule type" value="Genomic_DNA"/>
</dbReference>
<dbReference type="CDD" id="cd06261">
    <property type="entry name" value="TM_PBP2"/>
    <property type="match status" value="1"/>
</dbReference>
<evidence type="ECO:0000256" key="3">
    <source>
        <dbReference type="ARBA" id="ARBA00022475"/>
    </source>
</evidence>
<keyword evidence="3" id="KW-1003">Cell membrane</keyword>
<keyword evidence="10" id="KW-1185">Reference proteome</keyword>
<sequence length="288" mass="31744">MKIKFSVFDVIIYFVIFCVALSALYPFLYMIAVSLSGTVPVLRGEVFLWPKEFTLNTYAVVFDNPDIGKAYINTILYTVLGTTISLFVTAAGAYALSKKTMLFQRPFMIMIVITLFFSGGMIPTFLVVKSYNLIDTIWAMVIPTAVSSWNFIVMRTFFMNMPQEVEESGKIDGLTDIGIFLRLVLPLSSAIIATIGLFYGVAIWNNFFSALLYLRDADLLPLQVIIRNMVLQGAGGANGAGNIGGDSMIVDEALKYATIIVTTVPILLVYPFLQKYFAKGALIGSVKG</sequence>
<dbReference type="Gene3D" id="1.10.3720.10">
    <property type="entry name" value="MetI-like"/>
    <property type="match status" value="1"/>
</dbReference>
<proteinExistence type="inferred from homology"/>
<dbReference type="PANTHER" id="PTHR43744:SF9">
    <property type="entry name" value="POLYGALACTURONAN_RHAMNOGALACTURONAN TRANSPORT SYSTEM PERMEASE PROTEIN YTCP"/>
    <property type="match status" value="1"/>
</dbReference>